<protein>
    <submittedName>
        <fullName evidence="2">Uncharacterized protein</fullName>
    </submittedName>
</protein>
<sequence>MEDLNYLLHREQVEILLARETTNASAKAAHDTLARAYARRIDQHRLSYRTPQNDGSKSFDPGRFGAPKAAIA</sequence>
<keyword evidence="3" id="KW-1185">Reference proteome</keyword>
<evidence type="ECO:0000256" key="1">
    <source>
        <dbReference type="SAM" id="MobiDB-lite"/>
    </source>
</evidence>
<reference evidence="2" key="1">
    <citation type="submission" date="2021-04" db="EMBL/GenBank/DDBJ databases">
        <title>Isolation of p-tert-butylphenol degrading bacteria Sphingobium phenoxybenzoativorans Tas13 from active sludge.</title>
        <authorList>
            <person name="Li Y."/>
        </authorList>
    </citation>
    <scope>NUCLEOTIDE SEQUENCE</scope>
    <source>
        <strain evidence="2">Tas13</strain>
    </source>
</reference>
<accession>A0A975K3K0</accession>
<dbReference type="Proteomes" id="UP000681425">
    <property type="component" value="Chromosome"/>
</dbReference>
<proteinExistence type="predicted"/>
<dbReference type="AlphaFoldDB" id="A0A975K3K0"/>
<gene>
    <name evidence="2" type="ORF">KFK14_13925</name>
</gene>
<name>A0A975K3K0_9SPHN</name>
<feature type="region of interest" description="Disordered" evidence="1">
    <location>
        <begin position="46"/>
        <end position="72"/>
    </location>
</feature>
<evidence type="ECO:0000313" key="3">
    <source>
        <dbReference type="Proteomes" id="UP000681425"/>
    </source>
</evidence>
<dbReference type="RefSeq" id="WP_070156450.1">
    <property type="nucleotide sequence ID" value="NZ_CP073910.1"/>
</dbReference>
<evidence type="ECO:0000313" key="2">
    <source>
        <dbReference type="EMBL" id="QUT04229.1"/>
    </source>
</evidence>
<organism evidence="2 3">
    <name type="scientific">Sphingobium phenoxybenzoativorans</name>
    <dbReference type="NCBI Taxonomy" id="1592790"/>
    <lineage>
        <taxon>Bacteria</taxon>
        <taxon>Pseudomonadati</taxon>
        <taxon>Pseudomonadota</taxon>
        <taxon>Alphaproteobacteria</taxon>
        <taxon>Sphingomonadales</taxon>
        <taxon>Sphingomonadaceae</taxon>
        <taxon>Sphingobium</taxon>
    </lineage>
</organism>
<dbReference type="KEGG" id="spph:KFK14_13925"/>
<dbReference type="EMBL" id="CP073910">
    <property type="protein sequence ID" value="QUT04229.1"/>
    <property type="molecule type" value="Genomic_DNA"/>
</dbReference>
<dbReference type="OrthoDB" id="7478367at2"/>